<comment type="caution">
    <text evidence="17">The sequence shown here is derived from an EMBL/GenBank/DDBJ whole genome shotgun (WGS) entry which is preliminary data.</text>
</comment>
<feature type="compositionally biased region" description="Low complexity" evidence="11">
    <location>
        <begin position="1205"/>
        <end position="1225"/>
    </location>
</feature>
<evidence type="ECO:0000259" key="14">
    <source>
        <dbReference type="PROSITE" id="PS50221"/>
    </source>
</evidence>
<dbReference type="InterPro" id="IPR017981">
    <property type="entry name" value="GPCR_2-like_7TM"/>
</dbReference>
<reference evidence="17 18" key="1">
    <citation type="submission" date="2019-06" db="EMBL/GenBank/DDBJ databases">
        <title>A chromosome-scale genome assembly of the European perch, Perca fluviatilis.</title>
        <authorList>
            <person name="Roques C."/>
            <person name="Zahm M."/>
            <person name="Cabau C."/>
            <person name="Klopp C."/>
            <person name="Bouchez O."/>
            <person name="Donnadieu C."/>
            <person name="Kuhl H."/>
            <person name="Gislard M."/>
            <person name="Guendouz S."/>
            <person name="Journot L."/>
            <person name="Haffray P."/>
            <person name="Bestin A."/>
            <person name="Morvezen R."/>
            <person name="Feron R."/>
            <person name="Wen M."/>
            <person name="Jouanno E."/>
            <person name="Herpin A."/>
            <person name="Schartl M."/>
            <person name="Postlethwait J."/>
            <person name="Schaerlinger B."/>
            <person name="Chardard D."/>
            <person name="Lecocq T."/>
            <person name="Poncet C."/>
            <person name="Jaffrelo L."/>
            <person name="Lampietro C."/>
            <person name="Guiguen Y."/>
        </authorList>
    </citation>
    <scope>NUCLEOTIDE SEQUENCE [LARGE SCALE GENOMIC DNA]</scope>
    <source>
        <tissue evidence="17">Blood</tissue>
    </source>
</reference>
<dbReference type="GO" id="GO:0005886">
    <property type="term" value="C:plasma membrane"/>
    <property type="evidence" value="ECO:0007669"/>
    <property type="project" value="TreeGrafter"/>
</dbReference>
<dbReference type="PROSITE" id="PS50221">
    <property type="entry name" value="GAIN_B"/>
    <property type="match status" value="1"/>
</dbReference>
<evidence type="ECO:0000256" key="3">
    <source>
        <dbReference type="ARBA" id="ARBA00022729"/>
    </source>
</evidence>
<feature type="transmembrane region" description="Helical" evidence="12">
    <location>
        <begin position="938"/>
        <end position="957"/>
    </location>
</feature>
<dbReference type="InterPro" id="IPR036445">
    <property type="entry name" value="GPCR_2_extracell_dom_sf"/>
</dbReference>
<feature type="transmembrane region" description="Helical" evidence="12">
    <location>
        <begin position="1007"/>
        <end position="1029"/>
    </location>
</feature>
<feature type="transmembrane region" description="Helical" evidence="12">
    <location>
        <begin position="963"/>
        <end position="987"/>
    </location>
</feature>
<dbReference type="PROSITE" id="PS00650">
    <property type="entry name" value="G_PROTEIN_RECEP_F2_2"/>
    <property type="match status" value="1"/>
</dbReference>
<feature type="signal peptide" evidence="13">
    <location>
        <begin position="1"/>
        <end position="23"/>
    </location>
</feature>
<feature type="chain" id="PRO_5025351417" description="Adhesion G-protein coupled receptor G4-like" evidence="13">
    <location>
        <begin position="24"/>
        <end position="1282"/>
    </location>
</feature>
<feature type="region of interest" description="Disordered" evidence="11">
    <location>
        <begin position="1190"/>
        <end position="1282"/>
    </location>
</feature>
<evidence type="ECO:0000256" key="12">
    <source>
        <dbReference type="SAM" id="Phobius"/>
    </source>
</evidence>
<keyword evidence="5" id="KW-0297">G-protein coupled receptor</keyword>
<evidence type="ECO:0000256" key="10">
    <source>
        <dbReference type="ARBA" id="ARBA00023224"/>
    </source>
</evidence>
<keyword evidence="3 13" id="KW-0732">Signal</keyword>
<keyword evidence="10" id="KW-0807">Transducer</keyword>
<evidence type="ECO:0000256" key="11">
    <source>
        <dbReference type="SAM" id="MobiDB-lite"/>
    </source>
</evidence>
<evidence type="ECO:0000256" key="5">
    <source>
        <dbReference type="ARBA" id="ARBA00023040"/>
    </source>
</evidence>
<keyword evidence="9" id="KW-0325">Glycoprotein</keyword>
<dbReference type="InterPro" id="IPR017983">
    <property type="entry name" value="GPCR_2_secretin-like_CS"/>
</dbReference>
<dbReference type="InterPro" id="IPR000203">
    <property type="entry name" value="GPS"/>
</dbReference>
<evidence type="ECO:0000256" key="7">
    <source>
        <dbReference type="ARBA" id="ARBA00023157"/>
    </source>
</evidence>
<dbReference type="EMBL" id="VHII01000016">
    <property type="protein sequence ID" value="KAF1378374.1"/>
    <property type="molecule type" value="Genomic_DNA"/>
</dbReference>
<dbReference type="InterPro" id="IPR001879">
    <property type="entry name" value="GPCR_2_extracellular_dom"/>
</dbReference>
<dbReference type="Gene3D" id="1.20.1070.10">
    <property type="entry name" value="Rhodopsin 7-helix transmembrane proteins"/>
    <property type="match status" value="1"/>
</dbReference>
<dbReference type="Gene3D" id="4.10.1240.10">
    <property type="entry name" value="GPCR, family 2, extracellular hormone receptor domain"/>
    <property type="match status" value="1"/>
</dbReference>
<dbReference type="PANTHER" id="PTHR12011:SF277">
    <property type="entry name" value="ADHESION G-PROTEIN COUPLED RECEPTOR G4"/>
    <property type="match status" value="1"/>
</dbReference>
<dbReference type="GO" id="GO:0007166">
    <property type="term" value="P:cell surface receptor signaling pathway"/>
    <property type="evidence" value="ECO:0007669"/>
    <property type="project" value="InterPro"/>
</dbReference>
<dbReference type="Pfam" id="PF01825">
    <property type="entry name" value="GPS"/>
    <property type="match status" value="1"/>
</dbReference>
<feature type="transmembrane region" description="Helical" evidence="12">
    <location>
        <begin position="1064"/>
        <end position="1088"/>
    </location>
</feature>
<evidence type="ECO:0000313" key="18">
    <source>
        <dbReference type="Proteomes" id="UP000465112"/>
    </source>
</evidence>
<dbReference type="CDD" id="cd15997">
    <property type="entry name" value="7tmB2_GPR112"/>
    <property type="match status" value="1"/>
</dbReference>
<comment type="subcellular location">
    <subcellularLocation>
        <location evidence="1">Membrane</location>
        <topology evidence="1">Multi-pass membrane protein</topology>
    </subcellularLocation>
</comment>
<evidence type="ECO:0000259" key="16">
    <source>
        <dbReference type="PROSITE" id="PS50261"/>
    </source>
</evidence>
<dbReference type="Proteomes" id="UP000465112">
    <property type="component" value="Chromosome 16"/>
</dbReference>
<sequence>MILLQKFLNVFITVSLLSSPTTMERVPQLSLWGEVADFTLGCGHWTLKPQVSIPALQELTVCFNIKFKFQASSPWTAFMYSHPEAQYTELGLGGKWDHLVVWLFGTEWTSPKITLHQSQWYSLCLTWTHTNDRPSLYLDGNLVDIQADTTPSISSSCCKLAPNGTLTLGATHRLVNGDIEIIPFPNPVVKLSLFRLWGRERSKREVTSLKCTEGDLVKWERNNWDTQICAPLPDSNLKCEWSIYEVRLRFAIFRSDGNNTELYTARDIAHNWLRKVLPSSIYLHRVSVFEVTRSSKEDSLVKTSHEDRLVRWSPYYNRFDALVHVNVIPSLDVAAVQIEMYKDLKDAYPDPSGHLHVLADAASIHITPVESFSMVTISPDLVTDPSPITTTTFKTTTSITPTSTTTSASTSAAPATKFTTTPAKVSELYFEVKVNVTITGDCDPGQILSTWLNSSLPDEMMMVLDLQLLPRAQRHHPNLQSTSFTSDKVFVLRVSRESCIFQVRVMKSLSDSQEMAEQIRYLLQTPYNSGSISIATKEIQISRILILQCNTETHQTRKGLFKWPDTLGGKNAIRPCPKNPLRYATRHCKLCLSTHWLDPDLEDCHLVVETIPDLDHVEVTADNALDVVEMIESLLRNHSTLSYQELVTVLKKLGDIVCLSRVTPNMGQALINIISDILESDSNLLPFTNTILNITEAVGDMMVCYEGSSTLVAPAIAISVVDVVPGQFSSLTFGVSSDRAGTKPEIFINKYPFNSTVAFIALPSALQDKFPQNSSNQRPARVKFLFYGIPMLFKSSQKGMALNTFVVSASVTNASSPIKDLDEDVKVTLHHLIPNTLHKDVQCVYWNFNKNNGNGGWDDYGCRKYNSSSDYTTCLCDHLTHFGVLLDVSRTPLDPANEQILTIITYVGCGVSSVFLGITVLTYTAFEKLRRDYPSKILINLSLALLGLNLVFLVNSWLSSWGLYGICVAVAATLHYFLLASFTWMGLEAVNMYFALVKVFNVYVPSYILKFCALGWGIPLVICILVLIVNREAYGSHLYTDVQHSLVPLDNSDNFCWLQDEVTFYVSVVAYAVLVFLFNIAVFVVVLIQIRHMRVNSPAGTRSGLMHDLKGVVSLTLLLGLTWTVGFFTWGPARIVLLYLFSGLNTLQGLFIFLFHCLMKENVRKQWRIHLCVGRFRLEEYSEWSNSASVGVTAKPKSNPPRAPVPSVCSVKSSSTDSTSASSDSSQRDSSCKRPNLGLFVNSLALPRAQRSPSGAGALRSQSGMDPTPGWRNHLLGQQDQR</sequence>
<dbReference type="InterPro" id="IPR000832">
    <property type="entry name" value="GPCR_2_secretin-like"/>
</dbReference>
<proteinExistence type="predicted"/>
<evidence type="ECO:0000256" key="6">
    <source>
        <dbReference type="ARBA" id="ARBA00023136"/>
    </source>
</evidence>
<feature type="domain" description="GAIN-B" evidence="14">
    <location>
        <begin position="736"/>
        <end position="892"/>
    </location>
</feature>
<dbReference type="SUPFAM" id="SSF49899">
    <property type="entry name" value="Concanavalin A-like lectins/glucanases"/>
    <property type="match status" value="1"/>
</dbReference>
<evidence type="ECO:0000256" key="4">
    <source>
        <dbReference type="ARBA" id="ARBA00022989"/>
    </source>
</evidence>
<evidence type="ECO:0008006" key="19">
    <source>
        <dbReference type="Google" id="ProtNLM"/>
    </source>
</evidence>
<dbReference type="PANTHER" id="PTHR12011">
    <property type="entry name" value="ADHESION G-PROTEIN COUPLED RECEPTOR"/>
    <property type="match status" value="1"/>
</dbReference>
<dbReference type="InterPro" id="IPR046338">
    <property type="entry name" value="GAIN_dom_sf"/>
</dbReference>
<keyword evidence="18" id="KW-1185">Reference proteome</keyword>
<evidence type="ECO:0000256" key="13">
    <source>
        <dbReference type="SAM" id="SignalP"/>
    </source>
</evidence>
<dbReference type="GO" id="GO:0007189">
    <property type="term" value="P:adenylate cyclase-activating G protein-coupled receptor signaling pathway"/>
    <property type="evidence" value="ECO:0007669"/>
    <property type="project" value="TreeGrafter"/>
</dbReference>
<dbReference type="FunFam" id="1.20.1070.10:FF:000043">
    <property type="entry name" value="adhesion G-protein coupled receptor G2 isoform X1"/>
    <property type="match status" value="1"/>
</dbReference>
<evidence type="ECO:0000256" key="9">
    <source>
        <dbReference type="ARBA" id="ARBA00023180"/>
    </source>
</evidence>
<feature type="transmembrane region" description="Helical" evidence="12">
    <location>
        <begin position="903"/>
        <end position="926"/>
    </location>
</feature>
<keyword evidence="6 12" id="KW-0472">Membrane</keyword>
<keyword evidence="4 12" id="KW-1133">Transmembrane helix</keyword>
<dbReference type="FunFam" id="2.60.220.50:FF:000039">
    <property type="entry name" value="Adhesion G protein-coupled receptor G4b"/>
    <property type="match status" value="1"/>
</dbReference>
<dbReference type="PROSITE" id="PS50227">
    <property type="entry name" value="G_PROTEIN_RECEP_F2_3"/>
    <property type="match status" value="1"/>
</dbReference>
<keyword evidence="2 12" id="KW-0812">Transmembrane</keyword>
<feature type="domain" description="G-protein coupled receptors family 2 profile 1" evidence="15">
    <location>
        <begin position="549"/>
        <end position="608"/>
    </location>
</feature>
<dbReference type="SMART" id="SM00303">
    <property type="entry name" value="GPS"/>
    <property type="match status" value="1"/>
</dbReference>
<dbReference type="InterPro" id="IPR013320">
    <property type="entry name" value="ConA-like_dom_sf"/>
</dbReference>
<evidence type="ECO:0000313" key="17">
    <source>
        <dbReference type="EMBL" id="KAF1378374.1"/>
    </source>
</evidence>
<feature type="domain" description="G-protein coupled receptors family 2 profile 2" evidence="16">
    <location>
        <begin position="901"/>
        <end position="1160"/>
    </location>
</feature>
<dbReference type="InterPro" id="IPR057244">
    <property type="entry name" value="GAIN_B"/>
</dbReference>
<gene>
    <name evidence="17" type="ORF">PFLUV_G00189870</name>
</gene>
<dbReference type="SUPFAM" id="SSF81321">
    <property type="entry name" value="Family A G protein-coupled receptor-like"/>
    <property type="match status" value="1"/>
</dbReference>
<name>A0A6A5ERG9_PERFL</name>
<protein>
    <recommendedName>
        <fullName evidence="19">Adhesion G-protein coupled receptor G4-like</fullName>
    </recommendedName>
</protein>
<evidence type="ECO:0000259" key="15">
    <source>
        <dbReference type="PROSITE" id="PS50227"/>
    </source>
</evidence>
<dbReference type="Gene3D" id="2.60.220.50">
    <property type="match status" value="1"/>
</dbReference>
<evidence type="ECO:0000256" key="1">
    <source>
        <dbReference type="ARBA" id="ARBA00004141"/>
    </source>
</evidence>
<dbReference type="PRINTS" id="PR00249">
    <property type="entry name" value="GPCRSECRETIN"/>
</dbReference>
<keyword evidence="7" id="KW-1015">Disulfide bond</keyword>
<accession>A0A6A5ERG9</accession>
<dbReference type="Gene3D" id="2.60.120.200">
    <property type="match status" value="1"/>
</dbReference>
<keyword evidence="8" id="KW-0675">Receptor</keyword>
<dbReference type="GO" id="GO:0004930">
    <property type="term" value="F:G protein-coupled receptor activity"/>
    <property type="evidence" value="ECO:0007669"/>
    <property type="project" value="UniProtKB-KW"/>
</dbReference>
<feature type="transmembrane region" description="Helical" evidence="12">
    <location>
        <begin position="1109"/>
        <end position="1130"/>
    </location>
</feature>
<dbReference type="Pfam" id="PF00002">
    <property type="entry name" value="7tm_2"/>
    <property type="match status" value="1"/>
</dbReference>
<dbReference type="PROSITE" id="PS50261">
    <property type="entry name" value="G_PROTEIN_RECEP_F2_4"/>
    <property type="match status" value="1"/>
</dbReference>
<evidence type="ECO:0000256" key="2">
    <source>
        <dbReference type="ARBA" id="ARBA00022692"/>
    </source>
</evidence>
<organism evidence="17 18">
    <name type="scientific">Perca fluviatilis</name>
    <name type="common">European perch</name>
    <dbReference type="NCBI Taxonomy" id="8168"/>
    <lineage>
        <taxon>Eukaryota</taxon>
        <taxon>Metazoa</taxon>
        <taxon>Chordata</taxon>
        <taxon>Craniata</taxon>
        <taxon>Vertebrata</taxon>
        <taxon>Euteleostomi</taxon>
        <taxon>Actinopterygii</taxon>
        <taxon>Neopterygii</taxon>
        <taxon>Teleostei</taxon>
        <taxon>Neoteleostei</taxon>
        <taxon>Acanthomorphata</taxon>
        <taxon>Eupercaria</taxon>
        <taxon>Perciformes</taxon>
        <taxon>Percoidei</taxon>
        <taxon>Percidae</taxon>
        <taxon>Percinae</taxon>
        <taxon>Perca</taxon>
    </lineage>
</organism>
<feature type="transmembrane region" description="Helical" evidence="12">
    <location>
        <begin position="1136"/>
        <end position="1158"/>
    </location>
</feature>
<evidence type="ECO:0000256" key="8">
    <source>
        <dbReference type="ARBA" id="ARBA00023170"/>
    </source>
</evidence>